<dbReference type="PANTHER" id="PTHR38785:SF1">
    <property type="entry name" value="HOMOLOG OF VIRK"/>
    <property type="match status" value="1"/>
</dbReference>
<dbReference type="RefSeq" id="WP_100988083.1">
    <property type="nucleotide sequence ID" value="NZ_CP025096.1"/>
</dbReference>
<dbReference type="KEGG" id="spir:CWM47_11345"/>
<accession>A0A2K8YXK1</accession>
<organism evidence="1 2">
    <name type="scientific">Spirosoma pollinicola</name>
    <dbReference type="NCBI Taxonomy" id="2057025"/>
    <lineage>
        <taxon>Bacteria</taxon>
        <taxon>Pseudomonadati</taxon>
        <taxon>Bacteroidota</taxon>
        <taxon>Cytophagia</taxon>
        <taxon>Cytophagales</taxon>
        <taxon>Cytophagaceae</taxon>
        <taxon>Spirosoma</taxon>
    </lineage>
</organism>
<dbReference type="OrthoDB" id="8769282at2"/>
<dbReference type="PANTHER" id="PTHR38785">
    <property type="entry name" value="HOMOLOG OF VIRK"/>
    <property type="match status" value="1"/>
</dbReference>
<evidence type="ECO:0000313" key="1">
    <source>
        <dbReference type="EMBL" id="AUD02366.1"/>
    </source>
</evidence>
<name>A0A2K8YXK1_9BACT</name>
<evidence type="ECO:0008006" key="3">
    <source>
        <dbReference type="Google" id="ProtNLM"/>
    </source>
</evidence>
<dbReference type="GO" id="GO:0006974">
    <property type="term" value="P:DNA damage response"/>
    <property type="evidence" value="ECO:0007669"/>
    <property type="project" value="TreeGrafter"/>
</dbReference>
<protein>
    <recommendedName>
        <fullName evidence="3">DUF535 domain-containing protein</fullName>
    </recommendedName>
</protein>
<gene>
    <name evidence="1" type="ORF">CWM47_11345</name>
</gene>
<sequence length="312" mass="35777">MKLFTGSVSLSKHTNSINFTTLYKVINQVIRRGMLYTLRTGFRFRQIIWHFPEHYELTQLLKINPQVAALVQENPRLLYKYLGQYLALNLPTKDKLVLLTSHYRYFTKCVHPHFFKDILHKTYIWQDCQGTDSFSISLLFPSGIDWEGELAVVLEFNKIPVYSIRFTIVGEQLENSLFGQSLFVGGIQGVRNPDLVKQATKALFDISPSALLMAALQGISLACDLKCIWGAGNERNLANGATHFNFDAFWDALGGEKQPNQLYTLAIPFPEKPLTLIKANHRSRTLRKREYKHKVTQQVRAHFEAQLQLSSI</sequence>
<dbReference type="EMBL" id="CP025096">
    <property type="protein sequence ID" value="AUD02366.1"/>
    <property type="molecule type" value="Genomic_DNA"/>
</dbReference>
<dbReference type="Pfam" id="PF04393">
    <property type="entry name" value="DUF535"/>
    <property type="match status" value="1"/>
</dbReference>
<evidence type="ECO:0000313" key="2">
    <source>
        <dbReference type="Proteomes" id="UP000232883"/>
    </source>
</evidence>
<proteinExistence type="predicted"/>
<dbReference type="Proteomes" id="UP000232883">
    <property type="component" value="Chromosome"/>
</dbReference>
<dbReference type="AlphaFoldDB" id="A0A2K8YXK1"/>
<dbReference type="InterPro" id="IPR007488">
    <property type="entry name" value="DUF535"/>
</dbReference>
<reference evidence="1 2" key="1">
    <citation type="submission" date="2017-11" db="EMBL/GenBank/DDBJ databases">
        <title>Taxonomic description and genome sequences of Spirosoma HA7 sp. nov., isolated from pollen microhabitat of Corylus avellana.</title>
        <authorList>
            <person name="Ambika Manirajan B."/>
            <person name="Suarez C."/>
            <person name="Ratering S."/>
            <person name="Geissler-Plaum R."/>
            <person name="Cardinale M."/>
            <person name="Sylvia S."/>
        </authorList>
    </citation>
    <scope>NUCLEOTIDE SEQUENCE [LARGE SCALE GENOMIC DNA]</scope>
    <source>
        <strain evidence="1 2">HA7</strain>
    </source>
</reference>
<keyword evidence="2" id="KW-1185">Reference proteome</keyword>